<dbReference type="RefSeq" id="YP_001956844.1">
    <property type="nucleotide sequence ID" value="NC_010821.1"/>
</dbReference>
<dbReference type="EMBL" id="EU197055">
    <property type="protein sequence ID" value="ABY62952.1"/>
    <property type="molecule type" value="Genomic_DNA"/>
</dbReference>
<evidence type="ECO:0000313" key="2">
    <source>
        <dbReference type="Proteomes" id="UP000002421"/>
    </source>
</evidence>
<sequence>MSKPNYLNGMLVGYQELDRAINDILANDERQTPVVGEDVFINHIIPILQQPWKEENLRKYGRYVVEPTQALRVAGVRDGKTVVLFTIPPLMGRVDTTSPVVSGITVNQLVEYASIMRARHTGENVDGNVTEYLHQITNQIPPEQKVLVPIGAILGVYGKTFLDDMGHPLYSLEGVPNQVTGELPRATDETQFVSAGYIDED</sequence>
<accession>B3FIY3</accession>
<dbReference type="OrthoDB" id="27990at10239"/>
<reference evidence="1 2" key="1">
    <citation type="journal article" date="2008" name="Virology">
        <title>Characterization of Pseudomonas chlororaphis myovirus 201varphi2-1 via genomic sequencing, mass spectrometry, and electron microscopy.</title>
        <authorList>
            <person name="Thomas J.A."/>
            <person name="Rolando M.R."/>
            <person name="Carroll C.A."/>
            <person name="Shen P.S."/>
            <person name="Belnap D.M."/>
            <person name="Weintraub S.T."/>
            <person name="Serwer P."/>
            <person name="Hardies S.C."/>
        </authorList>
    </citation>
    <scope>NUCLEOTIDE SEQUENCE</scope>
</reference>
<name>B3FIY3_BP201</name>
<protein>
    <submittedName>
        <fullName evidence="1">Uncharacterized protein</fullName>
    </submittedName>
</protein>
<organism evidence="1 2">
    <name type="scientific">Pseudomonas phage 201phi2-1</name>
    <name type="common">Pseudomonas chlororaphis phage 201phi2-1</name>
    <dbReference type="NCBI Taxonomy" id="198110"/>
    <lineage>
        <taxon>Viruses</taxon>
        <taxon>Duplodnaviria</taxon>
        <taxon>Heunggongvirae</taxon>
        <taxon>Uroviricota</taxon>
        <taxon>Caudoviricetes</taxon>
        <taxon>Chimalliviridae</taxon>
        <taxon>Serwervirus</taxon>
        <taxon>Serwervirus 201phi21</taxon>
    </lineage>
</organism>
<proteinExistence type="predicted"/>
<evidence type="ECO:0000313" key="1">
    <source>
        <dbReference type="EMBL" id="ABY62952.1"/>
    </source>
</evidence>
<organismHost>
    <name type="scientific">Pseudomonas chlororaphis</name>
    <dbReference type="NCBI Taxonomy" id="587753"/>
</organismHost>
<dbReference type="Proteomes" id="UP000002421">
    <property type="component" value="Segment"/>
</dbReference>
<gene>
    <name evidence="1" type="ORF">201phi2-1p120</name>
</gene>
<dbReference type="KEGG" id="vg:6372441"/>
<keyword evidence="2" id="KW-1185">Reference proteome</keyword>